<evidence type="ECO:0000256" key="1">
    <source>
        <dbReference type="SAM" id="MobiDB-lite"/>
    </source>
</evidence>
<comment type="caution">
    <text evidence="2">The sequence shown here is derived from an EMBL/GenBank/DDBJ whole genome shotgun (WGS) entry which is preliminary data.</text>
</comment>
<reference evidence="2" key="1">
    <citation type="submission" date="2021-10" db="EMBL/GenBank/DDBJ databases">
        <title>Melipona bicolor Genome sequencing and assembly.</title>
        <authorList>
            <person name="Araujo N.S."/>
            <person name="Arias M.C."/>
        </authorList>
    </citation>
    <scope>NUCLEOTIDE SEQUENCE</scope>
    <source>
        <strain evidence="2">USP_2M_L1-L4_2017</strain>
        <tissue evidence="2">Whole body</tissue>
    </source>
</reference>
<evidence type="ECO:0000313" key="2">
    <source>
        <dbReference type="EMBL" id="KAK1133198.1"/>
    </source>
</evidence>
<evidence type="ECO:0000313" key="3">
    <source>
        <dbReference type="Proteomes" id="UP001177670"/>
    </source>
</evidence>
<name>A0AA40KUM4_9HYME</name>
<protein>
    <submittedName>
        <fullName evidence="2">Uncharacterized protein</fullName>
    </submittedName>
</protein>
<feature type="compositionally biased region" description="Basic and acidic residues" evidence="1">
    <location>
        <begin position="44"/>
        <end position="67"/>
    </location>
</feature>
<dbReference type="AlphaFoldDB" id="A0AA40KUM4"/>
<organism evidence="2 3">
    <name type="scientific">Melipona bicolor</name>
    <dbReference type="NCBI Taxonomy" id="60889"/>
    <lineage>
        <taxon>Eukaryota</taxon>
        <taxon>Metazoa</taxon>
        <taxon>Ecdysozoa</taxon>
        <taxon>Arthropoda</taxon>
        <taxon>Hexapoda</taxon>
        <taxon>Insecta</taxon>
        <taxon>Pterygota</taxon>
        <taxon>Neoptera</taxon>
        <taxon>Endopterygota</taxon>
        <taxon>Hymenoptera</taxon>
        <taxon>Apocrita</taxon>
        <taxon>Aculeata</taxon>
        <taxon>Apoidea</taxon>
        <taxon>Anthophila</taxon>
        <taxon>Apidae</taxon>
        <taxon>Melipona</taxon>
    </lineage>
</organism>
<sequence>MRACDFLSSSVVSTLHPSCIAESRLLCKVYARRIRLSSVARCVERKNERTDGRGKRGEGKRTTERPKTPLIGDIVASKRRRGRTVECQAELLIRSSLYALNFFSSCISGDRRLKLFRPLTIS</sequence>
<gene>
    <name evidence="2" type="ORF">K0M31_014552</name>
</gene>
<keyword evidence="3" id="KW-1185">Reference proteome</keyword>
<feature type="region of interest" description="Disordered" evidence="1">
    <location>
        <begin position="44"/>
        <end position="68"/>
    </location>
</feature>
<accession>A0AA40KUM4</accession>
<proteinExistence type="predicted"/>
<dbReference type="EMBL" id="JAHYIQ010000004">
    <property type="protein sequence ID" value="KAK1133198.1"/>
    <property type="molecule type" value="Genomic_DNA"/>
</dbReference>
<dbReference type="Proteomes" id="UP001177670">
    <property type="component" value="Unassembled WGS sequence"/>
</dbReference>